<name>A0A218UNS1_9PASE</name>
<protein>
    <submittedName>
        <fullName evidence="1">Uncharacterized protein</fullName>
    </submittedName>
</protein>
<keyword evidence="2" id="KW-1185">Reference proteome</keyword>
<evidence type="ECO:0000313" key="1">
    <source>
        <dbReference type="EMBL" id="OWK55306.1"/>
    </source>
</evidence>
<sequence>MGWSLRLEHVWDAKRRNLMCSLLESHTAGPPAEYQFPYPPPTLCKENVILS</sequence>
<organism evidence="1 2">
    <name type="scientific">Lonchura striata</name>
    <name type="common">white-rumped munia</name>
    <dbReference type="NCBI Taxonomy" id="40157"/>
    <lineage>
        <taxon>Eukaryota</taxon>
        <taxon>Metazoa</taxon>
        <taxon>Chordata</taxon>
        <taxon>Craniata</taxon>
        <taxon>Vertebrata</taxon>
        <taxon>Euteleostomi</taxon>
        <taxon>Archelosauria</taxon>
        <taxon>Archosauria</taxon>
        <taxon>Dinosauria</taxon>
        <taxon>Saurischia</taxon>
        <taxon>Theropoda</taxon>
        <taxon>Coelurosauria</taxon>
        <taxon>Aves</taxon>
        <taxon>Neognathae</taxon>
        <taxon>Neoaves</taxon>
        <taxon>Telluraves</taxon>
        <taxon>Australaves</taxon>
        <taxon>Passeriformes</taxon>
        <taxon>Passeroidea</taxon>
        <taxon>Estrildidae</taxon>
        <taxon>Estrildinae</taxon>
        <taxon>Lonchura</taxon>
    </lineage>
</organism>
<dbReference type="AlphaFoldDB" id="A0A218UNS1"/>
<evidence type="ECO:0000313" key="2">
    <source>
        <dbReference type="Proteomes" id="UP000197619"/>
    </source>
</evidence>
<comment type="caution">
    <text evidence="1">The sequence shown here is derived from an EMBL/GenBank/DDBJ whole genome shotgun (WGS) entry which is preliminary data.</text>
</comment>
<gene>
    <name evidence="1" type="ORF">RLOC_00002694</name>
</gene>
<dbReference type="Proteomes" id="UP000197619">
    <property type="component" value="Unassembled WGS sequence"/>
</dbReference>
<reference evidence="1 2" key="1">
    <citation type="submission" date="2017-05" db="EMBL/GenBank/DDBJ databases">
        <title>Genome of assembly of the Bengalese finch, Lonchura striata domestica.</title>
        <authorList>
            <person name="Colquitt B.M."/>
            <person name="Brainard M.S."/>
        </authorList>
    </citation>
    <scope>NUCLEOTIDE SEQUENCE [LARGE SCALE GENOMIC DNA]</scope>
    <source>
        <strain evidence="1">White83orange57</strain>
    </source>
</reference>
<proteinExistence type="predicted"/>
<accession>A0A218UNS1</accession>
<dbReference type="EMBL" id="MUZQ01000208">
    <property type="protein sequence ID" value="OWK55306.1"/>
    <property type="molecule type" value="Genomic_DNA"/>
</dbReference>